<keyword evidence="3" id="KW-1185">Reference proteome</keyword>
<dbReference type="EMBL" id="AP028915">
    <property type="protein sequence ID" value="BES96492.1"/>
    <property type="molecule type" value="Genomic_DNA"/>
</dbReference>
<proteinExistence type="predicted"/>
<organism evidence="2 3">
    <name type="scientific">Nesidiocoris tenuis</name>
    <dbReference type="NCBI Taxonomy" id="355587"/>
    <lineage>
        <taxon>Eukaryota</taxon>
        <taxon>Metazoa</taxon>
        <taxon>Ecdysozoa</taxon>
        <taxon>Arthropoda</taxon>
        <taxon>Hexapoda</taxon>
        <taxon>Insecta</taxon>
        <taxon>Pterygota</taxon>
        <taxon>Neoptera</taxon>
        <taxon>Paraneoptera</taxon>
        <taxon>Hemiptera</taxon>
        <taxon>Heteroptera</taxon>
        <taxon>Panheteroptera</taxon>
        <taxon>Cimicomorpha</taxon>
        <taxon>Miridae</taxon>
        <taxon>Dicyphina</taxon>
        <taxon>Nesidiocoris</taxon>
    </lineage>
</organism>
<evidence type="ECO:0000313" key="2">
    <source>
        <dbReference type="EMBL" id="BES96492.1"/>
    </source>
</evidence>
<evidence type="ECO:0000256" key="1">
    <source>
        <dbReference type="SAM" id="MobiDB-lite"/>
    </source>
</evidence>
<name>A0ABN7AWC8_9HEMI</name>
<dbReference type="Proteomes" id="UP001307889">
    <property type="component" value="Chromosome 7"/>
</dbReference>
<evidence type="ECO:0000313" key="3">
    <source>
        <dbReference type="Proteomes" id="UP001307889"/>
    </source>
</evidence>
<protein>
    <submittedName>
        <fullName evidence="2">Uncharacterized protein</fullName>
    </submittedName>
</protein>
<gene>
    <name evidence="2" type="ORF">NTJ_09303</name>
</gene>
<sequence>MPNRWKSMFWCFSRHEDDSPASVQVTENQKLTENTKQEPTLTLKISPMVEDVEAKESASLLSNLFSNDRLFKMLLGRSLALRTDVIFENQAADGTPQSIVVSGKIPIKVSNETRNGQPTKVIQLKGRLRRRRNPADKIPSSTTSGELSEPTGANGGPAGDWAPNTRHNQTENPLLAKSSNPRKSHPATPSASEPLVNRRCRKKRQTRKKEKITRENQSNDPITPSRVVNWSPYFDLASQTGKLGQGTQLGTDWELREKTPVPSPQQSTTRVQKDPSGFLEFGGFKIPESLISSPEGKKMIQKLQKIAGMETDEAPPPSHGKLQDEIGCKELKNLGLNPVTRISITRSRTRFFRYNNGIEYCEKDGKQLLTIDAPEGLYYSPKPR</sequence>
<feature type="compositionally biased region" description="Polar residues" evidence="1">
    <location>
        <begin position="215"/>
        <end position="227"/>
    </location>
</feature>
<reference evidence="2 3" key="1">
    <citation type="submission" date="2023-09" db="EMBL/GenBank/DDBJ databases">
        <title>Nesidiocoris tenuis whole genome shotgun sequence.</title>
        <authorList>
            <person name="Shibata T."/>
            <person name="Shimoda M."/>
            <person name="Kobayashi T."/>
            <person name="Uehara T."/>
        </authorList>
    </citation>
    <scope>NUCLEOTIDE SEQUENCE [LARGE SCALE GENOMIC DNA]</scope>
    <source>
        <strain evidence="2 3">Japan</strain>
    </source>
</reference>
<feature type="compositionally biased region" description="Basic residues" evidence="1">
    <location>
        <begin position="198"/>
        <end position="211"/>
    </location>
</feature>
<feature type="region of interest" description="Disordered" evidence="1">
    <location>
        <begin position="256"/>
        <end position="278"/>
    </location>
</feature>
<feature type="region of interest" description="Disordered" evidence="1">
    <location>
        <begin position="110"/>
        <end position="227"/>
    </location>
</feature>
<accession>A0ABN7AWC8</accession>
<feature type="compositionally biased region" description="Polar residues" evidence="1">
    <location>
        <begin position="110"/>
        <end position="120"/>
    </location>
</feature>
<feature type="compositionally biased region" description="Polar residues" evidence="1">
    <location>
        <begin position="165"/>
        <end position="179"/>
    </location>
</feature>